<evidence type="ECO:0000256" key="1">
    <source>
        <dbReference type="SAM" id="MobiDB-lite"/>
    </source>
</evidence>
<accession>A0A7J9DG63</accession>
<proteinExistence type="predicted"/>
<keyword evidence="3" id="KW-1185">Reference proteome</keyword>
<gene>
    <name evidence="2" type="ORF">Gotri_022503</name>
</gene>
<comment type="caution">
    <text evidence="2">The sequence shown here is derived from an EMBL/GenBank/DDBJ whole genome shotgun (WGS) entry which is preliminary data.</text>
</comment>
<feature type="region of interest" description="Disordered" evidence="1">
    <location>
        <begin position="142"/>
        <end position="164"/>
    </location>
</feature>
<sequence>MGKTLNASIDDQNEKLIENNDAPMVRTLKEQVAELKRQLTICKVALGNGKLYAEKEARPKLHQITQQGIIQEYVQEFSKLMLQISDLSEKQAFLWFEVGLKPWVKQELRRQGFIEITIAMTEAESFIELGLNKDKFKSSMPKETYNGGRNHEEDGNENGGNVKNYTRGGTKVLSAIKLVKAVLCGKNIDLVDWSAKEAPLKMLERQQTDMLPVELSVGLHL</sequence>
<evidence type="ECO:0000313" key="2">
    <source>
        <dbReference type="EMBL" id="MBA0759651.1"/>
    </source>
</evidence>
<dbReference type="Proteomes" id="UP000593568">
    <property type="component" value="Unassembled WGS sequence"/>
</dbReference>
<evidence type="ECO:0000313" key="3">
    <source>
        <dbReference type="Proteomes" id="UP000593568"/>
    </source>
</evidence>
<dbReference type="EMBL" id="JABEZW010000002">
    <property type="protein sequence ID" value="MBA0759651.1"/>
    <property type="molecule type" value="Genomic_DNA"/>
</dbReference>
<protein>
    <submittedName>
        <fullName evidence="2">Uncharacterized protein</fullName>
    </submittedName>
</protein>
<reference evidence="2 3" key="1">
    <citation type="journal article" date="2019" name="Genome Biol. Evol.">
        <title>Insights into the evolution of the New World diploid cottons (Gossypium, subgenus Houzingenia) based on genome sequencing.</title>
        <authorList>
            <person name="Grover C.E."/>
            <person name="Arick M.A. 2nd"/>
            <person name="Thrash A."/>
            <person name="Conover J.L."/>
            <person name="Sanders W.S."/>
            <person name="Peterson D.G."/>
            <person name="Frelichowski J.E."/>
            <person name="Scheffler J.A."/>
            <person name="Scheffler B.E."/>
            <person name="Wendel J.F."/>
        </authorList>
    </citation>
    <scope>NUCLEOTIDE SEQUENCE [LARGE SCALE GENOMIC DNA]</scope>
    <source>
        <strain evidence="2">8</strain>
        <tissue evidence="2">Leaf</tissue>
    </source>
</reference>
<dbReference type="AlphaFoldDB" id="A0A7J9DG63"/>
<name>A0A7J9DG63_9ROSI</name>
<organism evidence="2 3">
    <name type="scientific">Gossypium trilobum</name>
    <dbReference type="NCBI Taxonomy" id="34281"/>
    <lineage>
        <taxon>Eukaryota</taxon>
        <taxon>Viridiplantae</taxon>
        <taxon>Streptophyta</taxon>
        <taxon>Embryophyta</taxon>
        <taxon>Tracheophyta</taxon>
        <taxon>Spermatophyta</taxon>
        <taxon>Magnoliopsida</taxon>
        <taxon>eudicotyledons</taxon>
        <taxon>Gunneridae</taxon>
        <taxon>Pentapetalae</taxon>
        <taxon>rosids</taxon>
        <taxon>malvids</taxon>
        <taxon>Malvales</taxon>
        <taxon>Malvaceae</taxon>
        <taxon>Malvoideae</taxon>
        <taxon>Gossypium</taxon>
    </lineage>
</organism>